<keyword evidence="4" id="KW-1185">Reference proteome</keyword>
<dbReference type="VEuPathDB" id="PiroplasmaDB:BMR1_01G00996"/>
<feature type="transmembrane region" description="Helical" evidence="2">
    <location>
        <begin position="860"/>
        <end position="879"/>
    </location>
</feature>
<dbReference type="GeneID" id="24423276"/>
<dbReference type="EMBL" id="FO082871">
    <property type="protein sequence ID" value="SIO73234.1"/>
    <property type="molecule type" value="Genomic_DNA"/>
</dbReference>
<reference evidence="3 4" key="1">
    <citation type="journal article" date="2012" name="Nucleic Acids Res.">
        <title>Sequencing of the smallest Apicomplexan genome from the human pathogen Babesia microti.</title>
        <authorList>
            <person name="Cornillot E."/>
            <person name="Hadj-Kaddour K."/>
            <person name="Dassouli A."/>
            <person name="Noel B."/>
            <person name="Ranwez V."/>
            <person name="Vacherie B."/>
            <person name="Augagneur Y."/>
            <person name="Bres V."/>
            <person name="Duclos A."/>
            <person name="Randazzo S."/>
            <person name="Carcy B."/>
            <person name="Debierre-Grockiego F."/>
            <person name="Delbecq S."/>
            <person name="Moubri-Menage K."/>
            <person name="Shams-Eldin H."/>
            <person name="Usmani-Brown S."/>
            <person name="Bringaud F."/>
            <person name="Wincker P."/>
            <person name="Vivares C.P."/>
            <person name="Schwarz R.T."/>
            <person name="Schetters T.P."/>
            <person name="Krause P.J."/>
            <person name="Gorenflot A."/>
            <person name="Berry V."/>
            <person name="Barbe V."/>
            <person name="Ben Mamoun C."/>
        </authorList>
    </citation>
    <scope>NUCLEOTIDE SEQUENCE [LARGE SCALE GENOMIC DNA]</scope>
    <source>
        <strain evidence="3 4">RI</strain>
    </source>
</reference>
<feature type="region of interest" description="Disordered" evidence="1">
    <location>
        <begin position="224"/>
        <end position="288"/>
    </location>
</feature>
<dbReference type="KEGG" id="bmic:BMR1_01G00996"/>
<gene>
    <name evidence="3" type="ORF">BMR1_01G00996</name>
</gene>
<dbReference type="AlphaFoldDB" id="A0A1N6LWI8"/>
<evidence type="ECO:0000256" key="1">
    <source>
        <dbReference type="SAM" id="MobiDB-lite"/>
    </source>
</evidence>
<reference evidence="3 4" key="2">
    <citation type="journal article" date="2013" name="PLoS ONE">
        <title>Whole genome mapping and re-organization of the nuclear and mitochondrial genomes of Babesia microti isolates.</title>
        <authorList>
            <person name="Cornillot E."/>
            <person name="Dassouli A."/>
            <person name="Garg A."/>
            <person name="Pachikara N."/>
            <person name="Randazzo S."/>
            <person name="Depoix D."/>
            <person name="Carcy B."/>
            <person name="Delbecq S."/>
            <person name="Frutos R."/>
            <person name="Silva J.C."/>
            <person name="Sutton R."/>
            <person name="Krause P.J."/>
            <person name="Mamoun C.B."/>
        </authorList>
    </citation>
    <scope>NUCLEOTIDE SEQUENCE [LARGE SCALE GENOMIC DNA]</scope>
    <source>
        <strain evidence="3 4">RI</strain>
    </source>
</reference>
<proteinExistence type="predicted"/>
<evidence type="ECO:0000313" key="4">
    <source>
        <dbReference type="Proteomes" id="UP000002899"/>
    </source>
</evidence>
<accession>A0A1N6LWI8</accession>
<dbReference type="RefSeq" id="XP_021337341.1">
    <property type="nucleotide sequence ID" value="XM_021481939.1"/>
</dbReference>
<keyword evidence="2" id="KW-0812">Transmembrane</keyword>
<keyword evidence="2" id="KW-0472">Membrane</keyword>
<sequence length="921" mass="104673">MCRGFPNEFEVEACLDNTCGEWSQWSECRHGERIRKQKCGSNSSIEYFPCEDYVIENLANIKHTVLGKSSYQMPSPNAQYSKFSSGLTPEEDTSIRYNRTSHRPHVRISFKTSNDDITTTKDHNKDDAIESKMPIQTNSMKQNPIDDSVMRRRKERDTKKRERHELKLRNEIENIIPLSEPLLTPKKVPISVNDEFNKTIDFENSKGIIKDGIEQIDYDLYKSKRKKGKGLKKKRSKNNKNRKRKRFGKNKTRGKTKNKDMKSKNRNKSKNASNANTLIPMNTNEPKQEHITTLPIEKDEGLGSKSHDEENNDQVIIPSADFEMKPEQNPNELKNPMKFDSAYYSDTSDLSGLEDDVDTLIPMNTSELKQEHITTLPIEKDEGLGSKSHDEENNDQVIIPSADFEMKPEQNPNELKNPMKFDSAYYSDTSDLSGLEDDVDTLIPMNTSEPKQEHITTLPIEKDEGLGSKSHDEENNDQVIIPSADFEMKPEQNPNELKNPMKFDSAYYSDTSDLSGLEDDVDTLIPMNTNEPKQEHITTLPIEKDEGLGSKSHDEENNDQVIIPSADFEMKPEQNPNELKNPMKFDSAYYSDTSDLSGLEDDVDTLIPMNTNEPKQEHITTLPIEKDEGLGSKSHDEENNDQVIIPSADFEMKPEQNPNELKNPMKFDSAYYSDASDLSGLEDDVDTLIPMNTNEPKQEHITTLPIEKDEGLGSKSHDEENNDQVIIPSADFEMKPEQNPNELKNPMKFDSAYYSDTSDLSGLEDDVDTLIPMNTNEPKQDITTPIYHNNFNSDVTEHSINAIPKNYPANQPKLSSNILKHPKPSSSPLLQQKKFKYIGDIDTSMNSETEKYDPYYETKLAGGLVGAVVFLLGIGTFVMKRNSSNLTQDSFKEIEFNSEEASFIQEVETAVTIEDSIWGIE</sequence>
<keyword evidence="2" id="KW-1133">Transmembrane helix</keyword>
<organism evidence="3 4">
    <name type="scientific">Babesia microti (strain RI)</name>
    <dbReference type="NCBI Taxonomy" id="1133968"/>
    <lineage>
        <taxon>Eukaryota</taxon>
        <taxon>Sar</taxon>
        <taxon>Alveolata</taxon>
        <taxon>Apicomplexa</taxon>
        <taxon>Aconoidasida</taxon>
        <taxon>Piroplasmida</taxon>
        <taxon>Babesiidae</taxon>
        <taxon>Babesia</taxon>
    </lineage>
</organism>
<evidence type="ECO:0000313" key="3">
    <source>
        <dbReference type="EMBL" id="SIO73234.1"/>
    </source>
</evidence>
<feature type="region of interest" description="Disordered" evidence="1">
    <location>
        <begin position="563"/>
        <end position="582"/>
    </location>
</feature>
<name>A0A1N6LWI8_BABMR</name>
<protein>
    <submittedName>
        <fullName evidence="3">Merozoite TRAP-like protein (MTRAP)</fullName>
    </submittedName>
</protein>
<reference evidence="3 4" key="3">
    <citation type="journal article" date="2016" name="Sci. Rep.">
        <title>Genome-wide diversity and gene expression profiling of Babesia microti isolates identify polymorphic genes that mediate host-pathogen interactions.</title>
        <authorList>
            <person name="Silva J.C."/>
            <person name="Cornillot E."/>
            <person name="McCracken C."/>
            <person name="Usmani-Brown S."/>
            <person name="Dwivedi A."/>
            <person name="Ifeonu O.O."/>
            <person name="Crabtree J."/>
            <person name="Gotia H.T."/>
            <person name="Virji A.Z."/>
            <person name="Reynes C."/>
            <person name="Colinge J."/>
            <person name="Kumar V."/>
            <person name="Lawres L."/>
            <person name="Pazzi J.E."/>
            <person name="Pablo J.V."/>
            <person name="Hung C."/>
            <person name="Brancato J."/>
            <person name="Kumari P."/>
            <person name="Orvis J."/>
            <person name="Tretina K."/>
            <person name="Chibucos M."/>
            <person name="Ott S."/>
            <person name="Sadzewicz L."/>
            <person name="Sengamalay N."/>
            <person name="Shetty A.C."/>
            <person name="Su Q."/>
            <person name="Tallon L."/>
            <person name="Fraser C.M."/>
            <person name="Frutos R."/>
            <person name="Molina D.M."/>
            <person name="Krause P.J."/>
            <person name="Ben Mamoun C."/>
        </authorList>
    </citation>
    <scope>NUCLEOTIDE SEQUENCE [LARGE SCALE GENOMIC DNA]</scope>
    <source>
        <strain evidence="3 4">RI</strain>
    </source>
</reference>
<evidence type="ECO:0000256" key="2">
    <source>
        <dbReference type="SAM" id="Phobius"/>
    </source>
</evidence>
<dbReference type="Proteomes" id="UP000002899">
    <property type="component" value="Chromosome I"/>
</dbReference>
<feature type="compositionally biased region" description="Basic residues" evidence="1">
    <location>
        <begin position="224"/>
        <end position="256"/>
    </location>
</feature>